<proteinExistence type="predicted"/>
<dbReference type="Proteomes" id="UP000324639">
    <property type="component" value="Chromosome Bgt_-01"/>
</dbReference>
<reference evidence="1 2" key="1">
    <citation type="submission" date="2018-08" db="EMBL/GenBank/DDBJ databases">
        <authorList>
            <person name="Muller C M."/>
        </authorList>
    </citation>
    <scope>NUCLEOTIDE SEQUENCE [LARGE SCALE GENOMIC DNA]</scope>
</reference>
<evidence type="ECO:0000313" key="2">
    <source>
        <dbReference type="Proteomes" id="UP000324639"/>
    </source>
</evidence>
<name>A0A9X9L7B1_BLUGR</name>
<sequence length="120" mass="13483">MCGIGSRGPTISEDVLVSTQFFLSPPNNQKFSSPFTISAGVVPDGTFPGDLTLGQTVFHAFGLEFLAHGETKLFEFPEIPTLTPLIENNLTQKIFTTKEIHKHIFLRFRARVVYFVFIYL</sequence>
<keyword evidence="2" id="KW-1185">Reference proteome</keyword>
<gene>
    <name evidence="1" type="ORF">BGT96224V316_LOCUS297</name>
</gene>
<dbReference type="AlphaFoldDB" id="A0A9X9L7B1"/>
<protein>
    <submittedName>
        <fullName evidence="1">Bgt-20390-2</fullName>
    </submittedName>
</protein>
<dbReference type="EMBL" id="LR026984">
    <property type="protein sequence ID" value="VCU39048.1"/>
    <property type="molecule type" value="Genomic_DNA"/>
</dbReference>
<accession>A0A9X9L7B1</accession>
<evidence type="ECO:0000313" key="1">
    <source>
        <dbReference type="EMBL" id="VCU39048.1"/>
    </source>
</evidence>
<organism evidence="1 2">
    <name type="scientific">Blumeria graminis f. sp. tritici</name>
    <dbReference type="NCBI Taxonomy" id="62690"/>
    <lineage>
        <taxon>Eukaryota</taxon>
        <taxon>Fungi</taxon>
        <taxon>Dikarya</taxon>
        <taxon>Ascomycota</taxon>
        <taxon>Pezizomycotina</taxon>
        <taxon>Leotiomycetes</taxon>
        <taxon>Erysiphales</taxon>
        <taxon>Erysiphaceae</taxon>
        <taxon>Blumeria</taxon>
    </lineage>
</organism>